<evidence type="ECO:0000259" key="3">
    <source>
        <dbReference type="Pfam" id="PF06904"/>
    </source>
</evidence>
<dbReference type="Proteomes" id="UP000603912">
    <property type="component" value="Unassembled WGS sequence"/>
</dbReference>
<organism evidence="4 5">
    <name type="scientific">Alsobacter metallidurans</name>
    <dbReference type="NCBI Taxonomy" id="340221"/>
    <lineage>
        <taxon>Bacteria</taxon>
        <taxon>Pseudomonadati</taxon>
        <taxon>Pseudomonadota</taxon>
        <taxon>Alphaproteobacteria</taxon>
        <taxon>Hyphomicrobiales</taxon>
        <taxon>Alsobacteraceae</taxon>
        <taxon>Alsobacter</taxon>
    </lineage>
</organism>
<accession>A0A917MJG2</accession>
<gene>
    <name evidence="4" type="ORF">GCM10007036_19270</name>
</gene>
<protein>
    <recommendedName>
        <fullName evidence="3">Extensin-like C-terminal domain-containing protein</fullName>
    </recommendedName>
</protein>
<feature type="signal peptide" evidence="2">
    <location>
        <begin position="1"/>
        <end position="25"/>
    </location>
</feature>
<evidence type="ECO:0000256" key="1">
    <source>
        <dbReference type="SAM" id="MobiDB-lite"/>
    </source>
</evidence>
<feature type="region of interest" description="Disordered" evidence="1">
    <location>
        <begin position="24"/>
        <end position="99"/>
    </location>
</feature>
<reference evidence="4" key="1">
    <citation type="journal article" date="2014" name="Int. J. Syst. Evol. Microbiol.">
        <title>Complete genome sequence of Corynebacterium casei LMG S-19264T (=DSM 44701T), isolated from a smear-ripened cheese.</title>
        <authorList>
            <consortium name="US DOE Joint Genome Institute (JGI-PGF)"/>
            <person name="Walter F."/>
            <person name="Albersmeier A."/>
            <person name="Kalinowski J."/>
            <person name="Ruckert C."/>
        </authorList>
    </citation>
    <scope>NUCLEOTIDE SEQUENCE</scope>
    <source>
        <strain evidence="4">CGMCC 1.12214</strain>
    </source>
</reference>
<feature type="chain" id="PRO_5037862083" description="Extensin-like C-terminal domain-containing protein" evidence="2">
    <location>
        <begin position="26"/>
        <end position="271"/>
    </location>
</feature>
<dbReference type="AlphaFoldDB" id="A0A917MJG2"/>
<comment type="caution">
    <text evidence="4">The sequence shown here is derived from an EMBL/GenBank/DDBJ whole genome shotgun (WGS) entry which is preliminary data.</text>
</comment>
<keyword evidence="5" id="KW-1185">Reference proteome</keyword>
<evidence type="ECO:0000313" key="5">
    <source>
        <dbReference type="Proteomes" id="UP000603912"/>
    </source>
</evidence>
<dbReference type="InterPro" id="IPR009683">
    <property type="entry name" value="Extensin-like_C"/>
</dbReference>
<dbReference type="Pfam" id="PF06904">
    <property type="entry name" value="Extensin-like_C"/>
    <property type="match status" value="1"/>
</dbReference>
<evidence type="ECO:0000256" key="2">
    <source>
        <dbReference type="SAM" id="SignalP"/>
    </source>
</evidence>
<name>A0A917MJG2_9HYPH</name>
<evidence type="ECO:0000313" key="4">
    <source>
        <dbReference type="EMBL" id="GGH17666.1"/>
    </source>
</evidence>
<feature type="compositionally biased region" description="Low complexity" evidence="1">
    <location>
        <begin position="24"/>
        <end position="34"/>
    </location>
</feature>
<feature type="compositionally biased region" description="Pro residues" evidence="1">
    <location>
        <begin position="35"/>
        <end position="60"/>
    </location>
</feature>
<dbReference type="EMBL" id="BMES01000001">
    <property type="protein sequence ID" value="GGH17666.1"/>
    <property type="molecule type" value="Genomic_DNA"/>
</dbReference>
<sequence>MLRSSLVFIFVSLATALAGAHAASAAPPSGESAAPLPPERPPELSSPPPAAAEAVPLPPERPSDLASPQPAPQNGKAPEPAPAQQAAAPPPDDDPECPERLARLGVRSKALPAIAEGACGATTPLEVAGLPDGVAVSPPVTLTCRAAEALALWSRDVVGVAADKELSAPLSRIVIGTSYQCRSQNHQQGAKLSEHAFANGVDVAGFEFHKHAAVTIGKADPEGPEGRFADASRTGACRLFTTVLGPGTNAEHADHLHLDMRDRRNGYRICQ</sequence>
<feature type="domain" description="Extensin-like C-terminal" evidence="3">
    <location>
        <begin position="96"/>
        <end position="271"/>
    </location>
</feature>
<reference evidence="4" key="2">
    <citation type="submission" date="2020-09" db="EMBL/GenBank/DDBJ databases">
        <authorList>
            <person name="Sun Q."/>
            <person name="Zhou Y."/>
        </authorList>
    </citation>
    <scope>NUCLEOTIDE SEQUENCE</scope>
    <source>
        <strain evidence="4">CGMCC 1.12214</strain>
    </source>
</reference>
<proteinExistence type="predicted"/>
<keyword evidence="2" id="KW-0732">Signal</keyword>